<name>A0A927AYP9_9BACT</name>
<feature type="transmembrane region" description="Helical" evidence="1">
    <location>
        <begin position="399"/>
        <end position="421"/>
    </location>
</feature>
<accession>A0A927AYP9</accession>
<proteinExistence type="predicted"/>
<keyword evidence="1" id="KW-0472">Membrane</keyword>
<feature type="transmembrane region" description="Helical" evidence="1">
    <location>
        <begin position="214"/>
        <end position="231"/>
    </location>
</feature>
<feature type="transmembrane region" description="Helical" evidence="1">
    <location>
        <begin position="310"/>
        <end position="328"/>
    </location>
</feature>
<comment type="caution">
    <text evidence="2">The sequence shown here is derived from an EMBL/GenBank/DDBJ whole genome shotgun (WGS) entry which is preliminary data.</text>
</comment>
<gene>
    <name evidence="2" type="ORF">IC230_05310</name>
</gene>
<keyword evidence="1" id="KW-0812">Transmembrane</keyword>
<dbReference type="Proteomes" id="UP000653797">
    <property type="component" value="Unassembled WGS sequence"/>
</dbReference>
<feature type="transmembrane region" description="Helical" evidence="1">
    <location>
        <begin position="340"/>
        <end position="358"/>
    </location>
</feature>
<dbReference type="EMBL" id="JACXAA010000002">
    <property type="protein sequence ID" value="MBD2752300.1"/>
    <property type="molecule type" value="Genomic_DNA"/>
</dbReference>
<evidence type="ECO:0000313" key="3">
    <source>
        <dbReference type="Proteomes" id="UP000653797"/>
    </source>
</evidence>
<feature type="transmembrane region" description="Helical" evidence="1">
    <location>
        <begin position="6"/>
        <end position="25"/>
    </location>
</feature>
<feature type="transmembrane region" description="Helical" evidence="1">
    <location>
        <begin position="240"/>
        <end position="261"/>
    </location>
</feature>
<organism evidence="2 3">
    <name type="scientific">Spirosoma validum</name>
    <dbReference type="NCBI Taxonomy" id="2771355"/>
    <lineage>
        <taxon>Bacteria</taxon>
        <taxon>Pseudomonadati</taxon>
        <taxon>Bacteroidota</taxon>
        <taxon>Cytophagia</taxon>
        <taxon>Cytophagales</taxon>
        <taxon>Cytophagaceae</taxon>
        <taxon>Spirosoma</taxon>
    </lineage>
</organism>
<feature type="transmembrane region" description="Helical" evidence="1">
    <location>
        <begin position="168"/>
        <end position="185"/>
    </location>
</feature>
<feature type="transmembrane region" description="Helical" evidence="1">
    <location>
        <begin position="114"/>
        <end position="133"/>
    </location>
</feature>
<reference evidence="2" key="1">
    <citation type="submission" date="2020-09" db="EMBL/GenBank/DDBJ databases">
        <authorList>
            <person name="Kim M.K."/>
        </authorList>
    </citation>
    <scope>NUCLEOTIDE SEQUENCE</scope>
    <source>
        <strain evidence="2">BT704</strain>
    </source>
</reference>
<feature type="transmembrane region" description="Helical" evidence="1">
    <location>
        <begin position="364"/>
        <end position="387"/>
    </location>
</feature>
<dbReference type="AlphaFoldDB" id="A0A927AYP9"/>
<feature type="transmembrane region" description="Helical" evidence="1">
    <location>
        <begin position="37"/>
        <end position="58"/>
    </location>
</feature>
<feature type="transmembrane region" description="Helical" evidence="1">
    <location>
        <begin position="140"/>
        <end position="156"/>
    </location>
</feature>
<keyword evidence="1" id="KW-1133">Transmembrane helix</keyword>
<sequence>MYATLYYFISAGLLATLIYLCRPVTTTYQSTSPFQTNTLFLTVALLLLILTRIPSIGYNRELNVDESQLLAQAITLQQDPIYGRSVDGTSIGPINTYLLLIPSALGLPLDYTSARLTALLLIASSLLLFYFSVLRLTTPFIGRISFLPVLLFFSWTTEPNFLHYSSELSSLVILTASFSLALGVLRQNTPPSVAGLAGLGVLAGLTVYCKLQTLPIVGMILFTLTLYLWSIQRWKVLKSLFVITAGFLVLNIAVFGQAYWFETEDYFIDYYFVGNLTTYAQIYAHVPLVSQSFIAKLARFPAFLVHYADFLIFIVFNCCLVITATLLAERFQWRFKTSSPWVDLLTTLTILGALWAVVTPGTEFGHHLLLLVFPLSWGLALAIHKLMQSIPDPLIRQSVITTLIGLYILEVILTDNLLLAYGRQLMTRPIKATIKPTKSESTQDWLISSNPYLFSFPAKLVLPLSPVSQVIRRLTLPLDKIAVWGWNCQYYVETGLAQGVRENHTQRSIIPNRMRNAYLNRYAHDLVMNRPVVFVDAVGKASLILTKPQYRHEQFATINRIIQQNYSLVTSIKQVRIYVRQDRLHLFSQKVAINPLRSQIN</sequence>
<protein>
    <submittedName>
        <fullName evidence="2">Uncharacterized protein</fullName>
    </submittedName>
</protein>
<feature type="transmembrane region" description="Helical" evidence="1">
    <location>
        <begin position="192"/>
        <end position="208"/>
    </location>
</feature>
<evidence type="ECO:0000313" key="2">
    <source>
        <dbReference type="EMBL" id="MBD2752300.1"/>
    </source>
</evidence>
<evidence type="ECO:0000256" key="1">
    <source>
        <dbReference type="SAM" id="Phobius"/>
    </source>
</evidence>
<keyword evidence="3" id="KW-1185">Reference proteome</keyword>
<dbReference type="RefSeq" id="WP_191037949.1">
    <property type="nucleotide sequence ID" value="NZ_JACXAA010000002.1"/>
</dbReference>